<sequence>MNEEEERREAPKDLHLDPVQFAYEQSGELANIASEKADPSRKSKSVKDHKKTLE</sequence>
<reference evidence="3" key="1">
    <citation type="journal article" date="2019" name="Int. J. Syst. Evol. Microbiol.">
        <title>The Global Catalogue of Microorganisms (GCM) 10K type strain sequencing project: providing services to taxonomists for standard genome sequencing and annotation.</title>
        <authorList>
            <consortium name="The Broad Institute Genomics Platform"/>
            <consortium name="The Broad Institute Genome Sequencing Center for Infectious Disease"/>
            <person name="Wu L."/>
            <person name="Ma J."/>
        </authorList>
    </citation>
    <scope>NUCLEOTIDE SEQUENCE [LARGE SCALE GENOMIC DNA]</scope>
    <source>
        <strain evidence="3">S1</strain>
    </source>
</reference>
<name>A0ABW4CC14_9BACL</name>
<gene>
    <name evidence="2" type="ORF">ACFQ4Y_11000</name>
</gene>
<protein>
    <recommendedName>
        <fullName evidence="4">YfhD-like protein</fullName>
    </recommendedName>
</protein>
<feature type="compositionally biased region" description="Basic residues" evidence="1">
    <location>
        <begin position="42"/>
        <end position="54"/>
    </location>
</feature>
<dbReference type="RefSeq" id="WP_380165466.1">
    <property type="nucleotide sequence ID" value="NZ_JBHTNU010000009.1"/>
</dbReference>
<dbReference type="Proteomes" id="UP001597282">
    <property type="component" value="Unassembled WGS sequence"/>
</dbReference>
<proteinExistence type="predicted"/>
<accession>A0ABW4CC14</accession>
<evidence type="ECO:0000313" key="3">
    <source>
        <dbReference type="Proteomes" id="UP001597282"/>
    </source>
</evidence>
<organism evidence="2 3">
    <name type="scientific">Kroppenstedtia sanguinis</name>
    <dbReference type="NCBI Taxonomy" id="1380684"/>
    <lineage>
        <taxon>Bacteria</taxon>
        <taxon>Bacillati</taxon>
        <taxon>Bacillota</taxon>
        <taxon>Bacilli</taxon>
        <taxon>Bacillales</taxon>
        <taxon>Thermoactinomycetaceae</taxon>
        <taxon>Kroppenstedtia</taxon>
    </lineage>
</organism>
<evidence type="ECO:0000313" key="2">
    <source>
        <dbReference type="EMBL" id="MFD1427448.1"/>
    </source>
</evidence>
<evidence type="ECO:0008006" key="4">
    <source>
        <dbReference type="Google" id="ProtNLM"/>
    </source>
</evidence>
<keyword evidence="3" id="KW-1185">Reference proteome</keyword>
<evidence type="ECO:0000256" key="1">
    <source>
        <dbReference type="SAM" id="MobiDB-lite"/>
    </source>
</evidence>
<feature type="region of interest" description="Disordered" evidence="1">
    <location>
        <begin position="30"/>
        <end position="54"/>
    </location>
</feature>
<dbReference type="EMBL" id="JBHTNU010000009">
    <property type="protein sequence ID" value="MFD1427448.1"/>
    <property type="molecule type" value="Genomic_DNA"/>
</dbReference>
<comment type="caution">
    <text evidence="2">The sequence shown here is derived from an EMBL/GenBank/DDBJ whole genome shotgun (WGS) entry which is preliminary data.</text>
</comment>